<evidence type="ECO:0000256" key="3">
    <source>
        <dbReference type="ARBA" id="ARBA00022741"/>
    </source>
</evidence>
<comment type="subunit">
    <text evidence="7">Monomer.</text>
</comment>
<comment type="catalytic activity">
    <reaction evidence="7">
        <text>a ribonucleoside 5'-triphosphate + AMP = a ribonucleoside 5'-diphosphate + ADP</text>
        <dbReference type="Rhea" id="RHEA:13749"/>
        <dbReference type="ChEBI" id="CHEBI:57930"/>
        <dbReference type="ChEBI" id="CHEBI:61557"/>
        <dbReference type="ChEBI" id="CHEBI:456215"/>
        <dbReference type="ChEBI" id="CHEBI:456216"/>
        <dbReference type="EC" id="2.7.4.10"/>
    </reaction>
</comment>
<dbReference type="HAMAP" id="MF_03169">
    <property type="entry name" value="Adenylate_kinase_AK3"/>
    <property type="match status" value="1"/>
</dbReference>
<feature type="binding site" evidence="7">
    <location>
        <begin position="131"/>
        <end position="134"/>
    </location>
    <ligand>
        <name>AMP</name>
        <dbReference type="ChEBI" id="CHEBI:456215"/>
    </ligand>
</feature>
<evidence type="ECO:0000256" key="2">
    <source>
        <dbReference type="ARBA" id="ARBA00022679"/>
    </source>
</evidence>
<feature type="binding site" evidence="7">
    <location>
        <position position="138"/>
    </location>
    <ligand>
        <name>AMP</name>
        <dbReference type="ChEBI" id="CHEBI:456215"/>
    </ligand>
</feature>
<dbReference type="InterPro" id="IPR007862">
    <property type="entry name" value="Adenylate_kinase_lid-dom"/>
</dbReference>
<keyword evidence="4 7" id="KW-0418">Kinase</keyword>
<dbReference type="InterPro" id="IPR006259">
    <property type="entry name" value="Adenyl_kin_sub"/>
</dbReference>
<evidence type="ECO:0000256" key="6">
    <source>
        <dbReference type="ARBA" id="ARBA00023134"/>
    </source>
</evidence>
<evidence type="ECO:0000256" key="4">
    <source>
        <dbReference type="ARBA" id="ARBA00022777"/>
    </source>
</evidence>
<comment type="caution">
    <text evidence="10">The sequence shown here is derived from an EMBL/GenBank/DDBJ whole genome shotgun (WGS) entry which is preliminary data.</text>
</comment>
<evidence type="ECO:0000256" key="8">
    <source>
        <dbReference type="SAM" id="MobiDB-lite"/>
    </source>
</evidence>
<dbReference type="InterPro" id="IPR027417">
    <property type="entry name" value="P-loop_NTPase"/>
</dbReference>
<evidence type="ECO:0000259" key="9">
    <source>
        <dbReference type="Pfam" id="PF05191"/>
    </source>
</evidence>
<dbReference type="SUPFAM" id="SSF52540">
    <property type="entry name" value="P-loop containing nucleoside triphosphate hydrolases"/>
    <property type="match status" value="1"/>
</dbReference>
<feature type="binding site" evidence="7">
    <location>
        <position position="79"/>
    </location>
    <ligand>
        <name>AMP</name>
        <dbReference type="ChEBI" id="CHEBI:456215"/>
    </ligand>
</feature>
<dbReference type="PRINTS" id="PR00094">
    <property type="entry name" value="ADENYLTKNASE"/>
</dbReference>
<comment type="similarity">
    <text evidence="7">Belongs to the adenylate kinase family. AK3 subfamily.</text>
</comment>
<feature type="region of interest" description="Disordered" evidence="8">
    <location>
        <begin position="190"/>
        <end position="212"/>
    </location>
</feature>
<feature type="binding site" evidence="7">
    <location>
        <begin position="182"/>
        <end position="183"/>
    </location>
    <ligand>
        <name>GTP</name>
        <dbReference type="ChEBI" id="CHEBI:37565"/>
    </ligand>
</feature>
<dbReference type="Proteomes" id="UP001479436">
    <property type="component" value="Unassembled WGS sequence"/>
</dbReference>
<dbReference type="CDD" id="cd01428">
    <property type="entry name" value="ADK"/>
    <property type="match status" value="1"/>
</dbReference>
<feature type="binding site" evidence="7">
    <location>
        <begin position="100"/>
        <end position="102"/>
    </location>
    <ligand>
        <name>AMP</name>
        <dbReference type="ChEBI" id="CHEBI:456215"/>
    </ligand>
</feature>
<dbReference type="PANTHER" id="PTHR23359">
    <property type="entry name" value="NUCLEOTIDE KINASE"/>
    <property type="match status" value="1"/>
</dbReference>
<dbReference type="Pfam" id="PF05191">
    <property type="entry name" value="ADK_lid"/>
    <property type="match status" value="1"/>
</dbReference>
<keyword evidence="11" id="KW-1185">Reference proteome</keyword>
<feature type="region of interest" description="LID" evidence="7">
    <location>
        <begin position="172"/>
        <end position="209"/>
    </location>
</feature>
<evidence type="ECO:0000256" key="5">
    <source>
        <dbReference type="ARBA" id="ARBA00023128"/>
    </source>
</evidence>
<comment type="function">
    <text evidence="7">Involved in maintaining the homeostasis of cellular nucleotides by catalyzing the interconversion of nucleoside phosphates. Has GTP:AMP phosphotransferase and ITP:AMP phosphotransferase activities.</text>
</comment>
<feature type="binding site" evidence="7">
    <location>
        <position position="206"/>
    </location>
    <ligand>
        <name>AMP</name>
        <dbReference type="ChEBI" id="CHEBI:456215"/>
    </ligand>
</feature>
<dbReference type="InterPro" id="IPR000850">
    <property type="entry name" value="Adenylat/UMP-CMP_kin"/>
</dbReference>
<dbReference type="InterPro" id="IPR036193">
    <property type="entry name" value="ADK_active_lid_dom_sf"/>
</dbReference>
<evidence type="ECO:0000313" key="10">
    <source>
        <dbReference type="EMBL" id="KAK9764726.1"/>
    </source>
</evidence>
<evidence type="ECO:0000313" key="11">
    <source>
        <dbReference type="Proteomes" id="UP001479436"/>
    </source>
</evidence>
<name>A0ABR2WTH2_9FUNG</name>
<dbReference type="InterPro" id="IPR033690">
    <property type="entry name" value="Adenylat_kinase_CS"/>
</dbReference>
<dbReference type="InterPro" id="IPR028586">
    <property type="entry name" value="AK3/Ak4_mitochondrial"/>
</dbReference>
<feature type="binding site" evidence="7">
    <location>
        <position position="217"/>
    </location>
    <ligand>
        <name>AMP</name>
        <dbReference type="ChEBI" id="CHEBI:456215"/>
    </ligand>
</feature>
<dbReference type="Gene3D" id="3.40.50.300">
    <property type="entry name" value="P-loop containing nucleotide triphosphate hydrolases"/>
    <property type="match status" value="1"/>
</dbReference>
<protein>
    <recommendedName>
        <fullName evidence="7">GTP:AMP phosphotransferase, mitochondrial</fullName>
        <ecNumber evidence="7">2.7.4.10</ecNumber>
    </recommendedName>
    <alternativeName>
        <fullName evidence="7">Adenylate kinase 3</fullName>
        <shortName evidence="7">AK 3</shortName>
    </alternativeName>
</protein>
<dbReference type="HAMAP" id="MF_00235">
    <property type="entry name" value="Adenylate_kinase_Adk"/>
    <property type="match status" value="1"/>
</dbReference>
<proteinExistence type="inferred from homology"/>
<comment type="domain">
    <text evidence="7">Consists of three domains, a large central CORE domain and two small peripheral domains, NMPbind and LID, which undergo movements during catalysis. The LID domain closes over the site of phosphoryl transfer upon GTP binding. Assembling and dissambling the active center during each catalytic cycle provides an effective means to prevent GTP hydrolysis.</text>
</comment>
<dbReference type="GO" id="GO:0016301">
    <property type="term" value="F:kinase activity"/>
    <property type="evidence" value="ECO:0007669"/>
    <property type="project" value="UniProtKB-KW"/>
</dbReference>
<accession>A0ABR2WTH2</accession>
<dbReference type="SUPFAM" id="SSF57774">
    <property type="entry name" value="Microbial and mitochondrial ADK, insert 'zinc finger' domain"/>
    <property type="match status" value="1"/>
</dbReference>
<feature type="region of interest" description="NMPbind" evidence="7">
    <location>
        <begin position="73"/>
        <end position="102"/>
    </location>
</feature>
<reference evidence="10 11" key="1">
    <citation type="submission" date="2023-04" db="EMBL/GenBank/DDBJ databases">
        <title>Genome of Basidiobolus ranarum AG-B5.</title>
        <authorList>
            <person name="Stajich J.E."/>
            <person name="Carter-House D."/>
            <person name="Gryganskyi A."/>
        </authorList>
    </citation>
    <scope>NUCLEOTIDE SEQUENCE [LARGE SCALE GENOMIC DNA]</scope>
    <source>
        <strain evidence="10 11">AG-B5</strain>
    </source>
</reference>
<dbReference type="EMBL" id="JASJQH010000378">
    <property type="protein sequence ID" value="KAK9764726.1"/>
    <property type="molecule type" value="Genomic_DNA"/>
</dbReference>
<feature type="binding site" evidence="7">
    <location>
        <position position="74"/>
    </location>
    <ligand>
        <name>AMP</name>
        <dbReference type="ChEBI" id="CHEBI:456215"/>
    </ligand>
</feature>
<keyword evidence="3 7" id="KW-0547">Nucleotide-binding</keyword>
<feature type="compositionally biased region" description="Basic and acidic residues" evidence="8">
    <location>
        <begin position="193"/>
        <end position="208"/>
    </location>
</feature>
<feature type="binding site" evidence="7">
    <location>
        <position position="246"/>
    </location>
    <ligand>
        <name>GTP</name>
        <dbReference type="ChEBI" id="CHEBI:37565"/>
    </ligand>
</feature>
<sequence length="263" mass="29943">MFSTLRSSLFRRTYSTTVFVNSEIAQPQYVSHLKPQTAYGEAKLRMLLIGAPGAGKGTQASRIQNQFNVLPISSGDLLRRNIVQETEVGRMAQTVMASGGLVSDDIMIELIDKELNELQMHAPTQNWLLDGFPRSVSQAQALDSTLLKNERSLNLVINLHVPEEVILQRIMDRWVHIPSGRVYNLTYNPPQRAGHDDITGEELSKRPDDDPDVFQSRLRKYREITEPLLEYYDRKGVLATMSGRTSDEIYPKISQELNKWIEQ</sequence>
<comment type="subcellular location">
    <subcellularLocation>
        <location evidence="1 7">Mitochondrion matrix</location>
    </subcellularLocation>
</comment>
<feature type="domain" description="Adenylate kinase active site lid" evidence="9">
    <location>
        <begin position="173"/>
        <end position="208"/>
    </location>
</feature>
<keyword evidence="5 7" id="KW-0496">Mitochondrion</keyword>
<evidence type="ECO:0000256" key="7">
    <source>
        <dbReference type="HAMAP-Rule" id="MF_03169"/>
    </source>
</evidence>
<gene>
    <name evidence="7 10" type="primary">ADK2</name>
    <name evidence="10" type="ORF">K7432_007555</name>
</gene>
<evidence type="ECO:0000256" key="1">
    <source>
        <dbReference type="ARBA" id="ARBA00004305"/>
    </source>
</evidence>
<feature type="binding site" evidence="7">
    <location>
        <begin position="53"/>
        <end position="58"/>
    </location>
    <ligand>
        <name>GTP</name>
        <dbReference type="ChEBI" id="CHEBI:37565"/>
    </ligand>
</feature>
<dbReference type="PROSITE" id="PS00113">
    <property type="entry name" value="ADENYLATE_KINASE"/>
    <property type="match status" value="1"/>
</dbReference>
<dbReference type="NCBIfam" id="NF001381">
    <property type="entry name" value="PRK00279.1-3"/>
    <property type="match status" value="1"/>
</dbReference>
<keyword evidence="2 7" id="KW-0808">Transferase</keyword>
<feature type="binding site" evidence="7">
    <location>
        <position position="173"/>
    </location>
    <ligand>
        <name>GTP</name>
        <dbReference type="ChEBI" id="CHEBI:37565"/>
    </ligand>
</feature>
<keyword evidence="6 7" id="KW-0342">GTP-binding</keyword>
<dbReference type="EC" id="2.7.4.10" evidence="7"/>
<dbReference type="NCBIfam" id="TIGR01351">
    <property type="entry name" value="adk"/>
    <property type="match status" value="1"/>
</dbReference>
<dbReference type="Pfam" id="PF00406">
    <property type="entry name" value="ADK"/>
    <property type="match status" value="1"/>
</dbReference>
<organism evidence="10 11">
    <name type="scientific">Basidiobolus ranarum</name>
    <dbReference type="NCBI Taxonomy" id="34480"/>
    <lineage>
        <taxon>Eukaryota</taxon>
        <taxon>Fungi</taxon>
        <taxon>Fungi incertae sedis</taxon>
        <taxon>Zoopagomycota</taxon>
        <taxon>Entomophthoromycotina</taxon>
        <taxon>Basidiobolomycetes</taxon>
        <taxon>Basidiobolales</taxon>
        <taxon>Basidiobolaceae</taxon>
        <taxon>Basidiobolus</taxon>
    </lineage>
</organism>